<feature type="transmembrane region" description="Helical" evidence="1">
    <location>
        <begin position="53"/>
        <end position="83"/>
    </location>
</feature>
<feature type="transmembrane region" description="Helical" evidence="1">
    <location>
        <begin position="172"/>
        <end position="191"/>
    </location>
</feature>
<reference evidence="3 4" key="1">
    <citation type="submission" date="2020-04" db="EMBL/GenBank/DDBJ databases">
        <title>CFH 90308 Microbacterium sp.</title>
        <authorList>
            <person name="Nie G."/>
            <person name="Ming H."/>
            <person name="Xia T."/>
        </authorList>
    </citation>
    <scope>NUCLEOTIDE SEQUENCE [LARGE SCALE GENOMIC DNA]</scope>
    <source>
        <strain evidence="3 4">CFH 90308</strain>
    </source>
</reference>
<sequence>MNEPSGRRRALSSVVAGALWLVVAGVAWALRQLPGGLPQLASLVPDILPPTVWTWPAAWPAVLAVLSGAAIVVCHALFASLAGRGAAAPGVISPWFAAVAAGAIVGLALDIAVAWSSLSMFGPRGLLGGDFGAAAASGALWGVAAGWMPGLIVARGTARGAAAAGPPERRPWVWAAAAASVVVVLIAGIAGDDARRLDIEAQVEAARQAQAETSFGAPPDPNAEGVPVPAEAEASVPDDPQWCTAERATLLLGGSDAATGHRGQAVQLMNFSEEPCVIEGYPDVAFGDQNNHLLDVTIEHGGSFMTQDFGAQRIEVPAGGYAVAYLGWDAASTHGALITASLHAAAVPGMTRGSWPVELDIVEGSTVAVTAWQPDDGAALGGSGQ</sequence>
<comment type="caution">
    <text evidence="3">The sequence shown here is derived from an EMBL/GenBank/DDBJ whole genome shotgun (WGS) entry which is preliminary data.</text>
</comment>
<feature type="transmembrane region" description="Helical" evidence="1">
    <location>
        <begin position="95"/>
        <end position="116"/>
    </location>
</feature>
<gene>
    <name evidence="3" type="ORF">HF576_04705</name>
</gene>
<dbReference type="EMBL" id="JABACI010000001">
    <property type="protein sequence ID" value="NLP83139.1"/>
    <property type="molecule type" value="Genomic_DNA"/>
</dbReference>
<name>A0ABX1KAR7_9MICO</name>
<keyword evidence="4" id="KW-1185">Reference proteome</keyword>
<protein>
    <submittedName>
        <fullName evidence="3">DUF4232 domain-containing protein</fullName>
    </submittedName>
</protein>
<dbReference type="InterPro" id="IPR025326">
    <property type="entry name" value="DUF4232"/>
</dbReference>
<keyword evidence="1" id="KW-0812">Transmembrane</keyword>
<dbReference type="RefSeq" id="WP_168911578.1">
    <property type="nucleotide sequence ID" value="NZ_JABACI010000001.1"/>
</dbReference>
<keyword evidence="1" id="KW-1133">Transmembrane helix</keyword>
<evidence type="ECO:0000259" key="2">
    <source>
        <dbReference type="Pfam" id="PF14016"/>
    </source>
</evidence>
<dbReference type="Pfam" id="PF14016">
    <property type="entry name" value="DUF4232"/>
    <property type="match status" value="1"/>
</dbReference>
<feature type="domain" description="DUF4232" evidence="2">
    <location>
        <begin position="243"/>
        <end position="373"/>
    </location>
</feature>
<proteinExistence type="predicted"/>
<accession>A0ABX1KAR7</accession>
<evidence type="ECO:0000313" key="4">
    <source>
        <dbReference type="Proteomes" id="UP001429745"/>
    </source>
</evidence>
<organism evidence="3 4">
    <name type="scientific">Microbacterium salsuginis</name>
    <dbReference type="NCBI Taxonomy" id="2722803"/>
    <lineage>
        <taxon>Bacteria</taxon>
        <taxon>Bacillati</taxon>
        <taxon>Actinomycetota</taxon>
        <taxon>Actinomycetes</taxon>
        <taxon>Micrococcales</taxon>
        <taxon>Microbacteriaceae</taxon>
        <taxon>Microbacterium</taxon>
    </lineage>
</organism>
<feature type="transmembrane region" description="Helical" evidence="1">
    <location>
        <begin position="131"/>
        <end position="152"/>
    </location>
</feature>
<evidence type="ECO:0000313" key="3">
    <source>
        <dbReference type="EMBL" id="NLP83139.1"/>
    </source>
</evidence>
<evidence type="ECO:0000256" key="1">
    <source>
        <dbReference type="SAM" id="Phobius"/>
    </source>
</evidence>
<keyword evidence="1" id="KW-0472">Membrane</keyword>
<dbReference type="PROSITE" id="PS51318">
    <property type="entry name" value="TAT"/>
    <property type="match status" value="1"/>
</dbReference>
<dbReference type="Proteomes" id="UP001429745">
    <property type="component" value="Unassembled WGS sequence"/>
</dbReference>
<dbReference type="InterPro" id="IPR006311">
    <property type="entry name" value="TAT_signal"/>
</dbReference>